<dbReference type="EMBL" id="KV427638">
    <property type="protein sequence ID" value="KZT04133.1"/>
    <property type="molecule type" value="Genomic_DNA"/>
</dbReference>
<feature type="compositionally biased region" description="Polar residues" evidence="1">
    <location>
        <begin position="220"/>
        <end position="229"/>
    </location>
</feature>
<dbReference type="Proteomes" id="UP000076871">
    <property type="component" value="Unassembled WGS sequence"/>
</dbReference>
<accession>A0A165D4C2</accession>
<sequence length="406" mass="45352">MVAFLQSARAALRKKIVDLIHTRHPPPQRELMQRSSVTNFQVDTRSTQFNTGKDEDDKLSDLFVFNAFQDCDLDTISEIVWAENPAGHQATVDGDLVKTLQQPISGYSFVEPAPHLDGLDYVVDYAVNTNEEVRDGGEALLYDRSMVNKRFGKPVLQTIPEHSIVNSFADEEEEEEAESIFWLEGFDYVADFANFGDDGERGTPSDDEIAACNAIDDGSMDNSDAVDSSTESDDPALPTTPTSSFYNVPRASTDGLDARKHANVTVDLPIGTPSGAPVKPWTSEELEARKAKMEATIELIYERFAKICGAERAEEIRHRPVAPRNVSTQQYSASEVNKRCAEVLGRLRETRLRIENSIKERRELRELRELRQNLDPASDDDGEDNQQDFGHQGDAPEDAEEGHNDE</sequence>
<keyword evidence="3" id="KW-1185">Reference proteome</keyword>
<proteinExistence type="predicted"/>
<evidence type="ECO:0000256" key="1">
    <source>
        <dbReference type="SAM" id="MobiDB-lite"/>
    </source>
</evidence>
<organism evidence="2 3">
    <name type="scientific">Laetiporus sulphureus 93-53</name>
    <dbReference type="NCBI Taxonomy" id="1314785"/>
    <lineage>
        <taxon>Eukaryota</taxon>
        <taxon>Fungi</taxon>
        <taxon>Dikarya</taxon>
        <taxon>Basidiomycota</taxon>
        <taxon>Agaricomycotina</taxon>
        <taxon>Agaricomycetes</taxon>
        <taxon>Polyporales</taxon>
        <taxon>Laetiporus</taxon>
    </lineage>
</organism>
<evidence type="ECO:0000313" key="3">
    <source>
        <dbReference type="Proteomes" id="UP000076871"/>
    </source>
</evidence>
<dbReference type="AlphaFoldDB" id="A0A165D4C2"/>
<evidence type="ECO:0000313" key="2">
    <source>
        <dbReference type="EMBL" id="KZT04133.1"/>
    </source>
</evidence>
<feature type="compositionally biased region" description="Acidic residues" evidence="1">
    <location>
        <begin position="377"/>
        <end position="386"/>
    </location>
</feature>
<name>A0A165D4C2_9APHY</name>
<dbReference type="RefSeq" id="XP_040761873.1">
    <property type="nucleotide sequence ID" value="XM_040909419.1"/>
</dbReference>
<reference evidence="2 3" key="1">
    <citation type="journal article" date="2016" name="Mol. Biol. Evol.">
        <title>Comparative Genomics of Early-Diverging Mushroom-Forming Fungi Provides Insights into the Origins of Lignocellulose Decay Capabilities.</title>
        <authorList>
            <person name="Nagy L.G."/>
            <person name="Riley R."/>
            <person name="Tritt A."/>
            <person name="Adam C."/>
            <person name="Daum C."/>
            <person name="Floudas D."/>
            <person name="Sun H."/>
            <person name="Yadav J.S."/>
            <person name="Pangilinan J."/>
            <person name="Larsson K.H."/>
            <person name="Matsuura K."/>
            <person name="Barry K."/>
            <person name="Labutti K."/>
            <person name="Kuo R."/>
            <person name="Ohm R.A."/>
            <person name="Bhattacharya S.S."/>
            <person name="Shirouzu T."/>
            <person name="Yoshinaga Y."/>
            <person name="Martin F.M."/>
            <person name="Grigoriev I.V."/>
            <person name="Hibbett D.S."/>
        </authorList>
    </citation>
    <scope>NUCLEOTIDE SEQUENCE [LARGE SCALE GENOMIC DNA]</scope>
    <source>
        <strain evidence="2 3">93-53</strain>
    </source>
</reference>
<protein>
    <submittedName>
        <fullName evidence="2">Uncharacterized protein</fullName>
    </submittedName>
</protein>
<feature type="region of interest" description="Disordered" evidence="1">
    <location>
        <begin position="215"/>
        <end position="249"/>
    </location>
</feature>
<dbReference type="GeneID" id="63826448"/>
<feature type="region of interest" description="Disordered" evidence="1">
    <location>
        <begin position="369"/>
        <end position="406"/>
    </location>
</feature>
<gene>
    <name evidence="2" type="ORF">LAESUDRAFT_728331</name>
</gene>
<dbReference type="InParanoid" id="A0A165D4C2"/>